<dbReference type="EC" id="3.4.11.-" evidence="7"/>
<name>A0ABM0GNV0_SACKO</name>
<dbReference type="SUPFAM" id="SSF63737">
    <property type="entry name" value="Leukotriene A4 hydrolase N-terminal domain"/>
    <property type="match status" value="1"/>
</dbReference>
<dbReference type="Pfam" id="PF01433">
    <property type="entry name" value="Peptidase_M1"/>
    <property type="match status" value="1"/>
</dbReference>
<keyword evidence="2 7" id="KW-0645">Protease</keyword>
<reference evidence="12" key="1">
    <citation type="submission" date="2025-08" db="UniProtKB">
        <authorList>
            <consortium name="RefSeq"/>
        </authorList>
    </citation>
    <scope>IDENTIFICATION</scope>
    <source>
        <tissue evidence="12">Testes</tissue>
    </source>
</reference>
<evidence type="ECO:0000256" key="2">
    <source>
        <dbReference type="ARBA" id="ARBA00022670"/>
    </source>
</evidence>
<dbReference type="InterPro" id="IPR050344">
    <property type="entry name" value="Peptidase_M1_aminopeptidases"/>
</dbReference>
<evidence type="ECO:0000313" key="11">
    <source>
        <dbReference type="Proteomes" id="UP000694865"/>
    </source>
</evidence>
<feature type="transmembrane region" description="Helical" evidence="7">
    <location>
        <begin position="27"/>
        <end position="51"/>
    </location>
</feature>
<dbReference type="Gene3D" id="1.25.50.20">
    <property type="match status" value="1"/>
</dbReference>
<dbReference type="InterPro" id="IPR014782">
    <property type="entry name" value="Peptidase_M1_dom"/>
</dbReference>
<sequence length="990" mass="114631">MVKVPREGAYAVNTTDEKSRDGVFIRYIILVVSLALLALLFVVVILMVYFLHPGWGSPHIESDDALPTVATQQDDKPFEGRLPDNIIPVNYRIKIIPYLDEEDGDDRFSFDGEVRIRVKCVRSTSMVIMHALKLNIDLDSMKVTNVNTGDEMGVTKLSTDEEYDFVMLDTRKKLMANQEYFISMNYVGIVNNSDIVALYVGTYNLGGESRYFLASQLEIGYARRVFPSFDEPQLKATFDTIVKHRTTRGALSNMPNIRNDTEGDWNTAYFDTSPIMPTYLVAFVISDFVCKEAITDNGIKLRVWSKEADINSTDFALDFGVKALDEFTKMWGIDYPLTKLDMVSLPVFKFGAMENWGLVVYIENRLLYHPDDNAPERAQRAARIIGHELAHKWYGNLVTMAWWSDTWLNEGFARYFEFDVTDIIYPEWEIFDQFYPHLVTAKALLADASSESHATVRPDIGWPSDIWGQFDSRVYERGSCLIMMMKSILGKDVLYQGFTDYLNKYSYSNAYSEDLFDVLTETAKNAGIVVDMKTIMDPWVLQMGYPLITVTRNSDTMATATQKHFLYDPNDVIPENKYAMGYEWYVPLTYVVSSNMQDEQLVWLNKSSVTMRLRGVDSTEFILANVDQKGYFRVNYDQNNWDRLILQLLSYHETIPVINRAALIDDAFNLAWSGEENVILPMRLTEYLVNEKDYSPWKAARQNLHIVAVNMLGKTPAFGDALKYVESLLQPLYDKYGWSFRGEDEPIDYRLQHEVLELSCIVNNPDCVEESITRYSNWMQDPENYMSGIRSDMRQTMMCIAIRHGGDVEWNFAFDQLTRTNDTLLKDSISVSLACGTKLWQLEKYLQESYHMFANQTEEDDEDYTSIAGFMRSWDFADDKFNVYTTIGHVRDRSALGKLVAWNFLLRNFEGLRKSNEDEAFQTAWGFADSMNTKYEQSQLEDFARKYNDMPESQVEDFYIALRKIKHNIRWMETNYDILEDWLNEKMNTE</sequence>
<dbReference type="InterPro" id="IPR045357">
    <property type="entry name" value="Aminopeptidase_N-like_N"/>
</dbReference>
<keyword evidence="11" id="KW-1185">Reference proteome</keyword>
<dbReference type="Gene3D" id="2.60.40.1910">
    <property type="match status" value="1"/>
</dbReference>
<dbReference type="CDD" id="cd09601">
    <property type="entry name" value="M1_APN-Q_like"/>
    <property type="match status" value="1"/>
</dbReference>
<gene>
    <name evidence="12" type="primary">LOC100370802</name>
</gene>
<dbReference type="Gene3D" id="2.60.40.1730">
    <property type="entry name" value="tricorn interacting facor f3 domain"/>
    <property type="match status" value="1"/>
</dbReference>
<comment type="similarity">
    <text evidence="1 7">Belongs to the peptidase M1 family.</text>
</comment>
<keyword evidence="7" id="KW-0812">Transmembrane</keyword>
<dbReference type="Pfam" id="PF17900">
    <property type="entry name" value="Peptidase_M1_N"/>
    <property type="match status" value="1"/>
</dbReference>
<evidence type="ECO:0000256" key="5">
    <source>
        <dbReference type="ARBA" id="ARBA00022833"/>
    </source>
</evidence>
<dbReference type="InterPro" id="IPR001930">
    <property type="entry name" value="Peptidase_M1"/>
</dbReference>
<dbReference type="PANTHER" id="PTHR11533">
    <property type="entry name" value="PROTEASE M1 ZINC METALLOPROTEASE"/>
    <property type="match status" value="1"/>
</dbReference>
<dbReference type="PANTHER" id="PTHR11533:SF294">
    <property type="entry name" value="THYROTROPIN-RELEASING HORMONE-DEGRADING ECTOENZYME"/>
    <property type="match status" value="1"/>
</dbReference>
<keyword evidence="7" id="KW-0031">Aminopeptidase</keyword>
<accession>A0ABM0GNV0</accession>
<protein>
    <recommendedName>
        <fullName evidence="7">Aminopeptidase</fullName>
        <ecNumber evidence="7">3.4.11.-</ecNumber>
    </recommendedName>
</protein>
<evidence type="ECO:0000256" key="1">
    <source>
        <dbReference type="ARBA" id="ARBA00010136"/>
    </source>
</evidence>
<feature type="domain" description="ERAP1-like C-terminal" evidence="9">
    <location>
        <begin position="621"/>
        <end position="952"/>
    </location>
</feature>
<keyword evidence="7" id="KW-1133">Transmembrane helix</keyword>
<dbReference type="Gene3D" id="1.10.390.10">
    <property type="entry name" value="Neutral Protease Domain 2"/>
    <property type="match status" value="1"/>
</dbReference>
<dbReference type="RefSeq" id="XP_002734087.2">
    <property type="nucleotide sequence ID" value="XM_002734041.2"/>
</dbReference>
<dbReference type="InterPro" id="IPR042097">
    <property type="entry name" value="Aminopeptidase_N-like_N_sf"/>
</dbReference>
<keyword evidence="6 7" id="KW-0482">Metalloprotease</keyword>
<dbReference type="InterPro" id="IPR024571">
    <property type="entry name" value="ERAP1-like_C_dom"/>
</dbReference>
<evidence type="ECO:0000259" key="8">
    <source>
        <dbReference type="Pfam" id="PF01433"/>
    </source>
</evidence>
<feature type="domain" description="Aminopeptidase N-like N-terminal" evidence="10">
    <location>
        <begin position="88"/>
        <end position="280"/>
    </location>
</feature>
<evidence type="ECO:0000259" key="9">
    <source>
        <dbReference type="Pfam" id="PF11838"/>
    </source>
</evidence>
<feature type="domain" description="Peptidase M1 membrane alanine aminopeptidase" evidence="8">
    <location>
        <begin position="315"/>
        <end position="539"/>
    </location>
</feature>
<evidence type="ECO:0000256" key="7">
    <source>
        <dbReference type="RuleBase" id="RU364040"/>
    </source>
</evidence>
<comment type="cofactor">
    <cofactor evidence="7">
        <name>Zn(2+)</name>
        <dbReference type="ChEBI" id="CHEBI:29105"/>
    </cofactor>
    <text evidence="7">Binds 1 zinc ion per subunit.</text>
</comment>
<evidence type="ECO:0000256" key="4">
    <source>
        <dbReference type="ARBA" id="ARBA00022801"/>
    </source>
</evidence>
<organism evidence="11 12">
    <name type="scientific">Saccoglossus kowalevskii</name>
    <name type="common">Acorn worm</name>
    <dbReference type="NCBI Taxonomy" id="10224"/>
    <lineage>
        <taxon>Eukaryota</taxon>
        <taxon>Metazoa</taxon>
        <taxon>Hemichordata</taxon>
        <taxon>Enteropneusta</taxon>
        <taxon>Harrimaniidae</taxon>
        <taxon>Saccoglossus</taxon>
    </lineage>
</organism>
<dbReference type="PRINTS" id="PR00756">
    <property type="entry name" value="ALADIPTASE"/>
</dbReference>
<keyword evidence="4 7" id="KW-0378">Hydrolase</keyword>
<dbReference type="Proteomes" id="UP000694865">
    <property type="component" value="Unplaced"/>
</dbReference>
<dbReference type="SUPFAM" id="SSF55486">
    <property type="entry name" value="Metalloproteases ('zincins'), catalytic domain"/>
    <property type="match status" value="1"/>
</dbReference>
<dbReference type="GeneID" id="100370802"/>
<keyword evidence="3 7" id="KW-0479">Metal-binding</keyword>
<keyword evidence="5 7" id="KW-0862">Zinc</keyword>
<evidence type="ECO:0000313" key="12">
    <source>
        <dbReference type="RefSeq" id="XP_002734087.2"/>
    </source>
</evidence>
<evidence type="ECO:0000259" key="10">
    <source>
        <dbReference type="Pfam" id="PF17900"/>
    </source>
</evidence>
<dbReference type="InterPro" id="IPR027268">
    <property type="entry name" value="Peptidase_M4/M1_CTD_sf"/>
</dbReference>
<evidence type="ECO:0000256" key="6">
    <source>
        <dbReference type="ARBA" id="ARBA00023049"/>
    </source>
</evidence>
<dbReference type="InterPro" id="IPR034016">
    <property type="entry name" value="M1_APN-typ"/>
</dbReference>
<proteinExistence type="inferred from homology"/>
<keyword evidence="7" id="KW-0472">Membrane</keyword>
<evidence type="ECO:0000256" key="3">
    <source>
        <dbReference type="ARBA" id="ARBA00022723"/>
    </source>
</evidence>
<dbReference type="Pfam" id="PF11838">
    <property type="entry name" value="ERAP1_C"/>
    <property type="match status" value="1"/>
</dbReference>